<dbReference type="EMBL" id="JAAAJB010000497">
    <property type="protein sequence ID" value="KAG0254777.1"/>
    <property type="molecule type" value="Genomic_DNA"/>
</dbReference>
<keyword evidence="1" id="KW-0472">Membrane</keyword>
<dbReference type="AlphaFoldDB" id="A0A9P6PYG6"/>
<reference evidence="2" key="1">
    <citation type="journal article" date="2020" name="Fungal Divers.">
        <title>Resolving the Mortierellaceae phylogeny through synthesis of multi-gene phylogenetics and phylogenomics.</title>
        <authorList>
            <person name="Vandepol N."/>
            <person name="Liber J."/>
            <person name="Desiro A."/>
            <person name="Na H."/>
            <person name="Kennedy M."/>
            <person name="Barry K."/>
            <person name="Grigoriev I.V."/>
            <person name="Miller A.N."/>
            <person name="O'Donnell K."/>
            <person name="Stajich J.E."/>
            <person name="Bonito G."/>
        </authorList>
    </citation>
    <scope>NUCLEOTIDE SEQUENCE</scope>
    <source>
        <strain evidence="2">BC1065</strain>
    </source>
</reference>
<proteinExistence type="predicted"/>
<keyword evidence="1" id="KW-0812">Transmembrane</keyword>
<name>A0A9P6PYG6_9FUNG</name>
<protein>
    <submittedName>
        <fullName evidence="2">Uncharacterized protein</fullName>
    </submittedName>
</protein>
<dbReference type="Proteomes" id="UP000807716">
    <property type="component" value="Unassembled WGS sequence"/>
</dbReference>
<feature type="transmembrane region" description="Helical" evidence="1">
    <location>
        <begin position="54"/>
        <end position="74"/>
    </location>
</feature>
<keyword evidence="1" id="KW-1133">Transmembrane helix</keyword>
<dbReference type="OrthoDB" id="2341684at2759"/>
<feature type="transmembrane region" description="Helical" evidence="1">
    <location>
        <begin position="132"/>
        <end position="153"/>
    </location>
</feature>
<keyword evidence="3" id="KW-1185">Reference proteome</keyword>
<evidence type="ECO:0000256" key="1">
    <source>
        <dbReference type="SAM" id="Phobius"/>
    </source>
</evidence>
<comment type="caution">
    <text evidence="2">The sequence shown here is derived from an EMBL/GenBank/DDBJ whole genome shotgun (WGS) entry which is preliminary data.</text>
</comment>
<evidence type="ECO:0000313" key="2">
    <source>
        <dbReference type="EMBL" id="KAG0254777.1"/>
    </source>
</evidence>
<sequence length="227" mass="25544">MAYTSTSLRFLRVVRYVLIIFSTLVFCGLVYRATGGFLMPNGDVVSFFQVPVRATWYIWLHLALSLVAATIYSVSMRSRSYVSRGTRLTVMFLYSCLWTVFPSYRINTLRRYSTTPGSFFDNWFCDSTTCRVLVAVDILSYLVAILAVTEVYFADRYEAPYLYGKQAMVNTTIILAPVVTTAPSPYQPVDGQAGYHQPYPQQQAVDGSAYYTQAGYSAPPATSGYTY</sequence>
<feature type="transmembrane region" description="Helical" evidence="1">
    <location>
        <begin position="13"/>
        <end position="34"/>
    </location>
</feature>
<gene>
    <name evidence="2" type="ORF">DFQ27_006622</name>
</gene>
<organism evidence="2 3">
    <name type="scientific">Actinomortierella ambigua</name>
    <dbReference type="NCBI Taxonomy" id="1343610"/>
    <lineage>
        <taxon>Eukaryota</taxon>
        <taxon>Fungi</taxon>
        <taxon>Fungi incertae sedis</taxon>
        <taxon>Mucoromycota</taxon>
        <taxon>Mortierellomycotina</taxon>
        <taxon>Mortierellomycetes</taxon>
        <taxon>Mortierellales</taxon>
        <taxon>Mortierellaceae</taxon>
        <taxon>Actinomortierella</taxon>
    </lineage>
</organism>
<accession>A0A9P6PYG6</accession>
<evidence type="ECO:0000313" key="3">
    <source>
        <dbReference type="Proteomes" id="UP000807716"/>
    </source>
</evidence>